<feature type="binding site" evidence="14">
    <location>
        <position position="22"/>
    </location>
    <ligand>
        <name>phosphoenolpyruvate</name>
        <dbReference type="ChEBI" id="CHEBI:58702"/>
    </ligand>
</feature>
<dbReference type="CDD" id="cd02020">
    <property type="entry name" value="CMPK"/>
    <property type="match status" value="1"/>
</dbReference>
<dbReference type="GO" id="GO:0003866">
    <property type="term" value="F:3-phosphoshikimate 1-carboxyvinyltransferase activity"/>
    <property type="evidence" value="ECO:0007669"/>
    <property type="project" value="UniProtKB-UniRule"/>
</dbReference>
<feature type="binding site" evidence="14">
    <location>
        <position position="22"/>
    </location>
    <ligand>
        <name>3-phosphoshikimate</name>
        <dbReference type="ChEBI" id="CHEBI:145989"/>
    </ligand>
</feature>
<dbReference type="GO" id="GO:0036431">
    <property type="term" value="F:dCMP kinase activity"/>
    <property type="evidence" value="ECO:0007669"/>
    <property type="project" value="InterPro"/>
</dbReference>
<dbReference type="Proteomes" id="UP000557872">
    <property type="component" value="Unassembled WGS sequence"/>
</dbReference>
<dbReference type="Gene3D" id="3.40.50.300">
    <property type="entry name" value="P-loop containing nucleotide triphosphate hydrolases"/>
    <property type="match status" value="1"/>
</dbReference>
<evidence type="ECO:0000256" key="15">
    <source>
        <dbReference type="HAMAP-Rule" id="MF_00238"/>
    </source>
</evidence>
<evidence type="ECO:0000256" key="14">
    <source>
        <dbReference type="HAMAP-Rule" id="MF_00210"/>
    </source>
</evidence>
<dbReference type="SUPFAM" id="SSF52540">
    <property type="entry name" value="P-loop containing nucleoside triphosphate hydrolases"/>
    <property type="match status" value="1"/>
</dbReference>
<dbReference type="GO" id="GO:0009073">
    <property type="term" value="P:aromatic amino acid family biosynthetic process"/>
    <property type="evidence" value="ECO:0007669"/>
    <property type="project" value="UniProtKB-KW"/>
</dbReference>
<name>A0A851GF35_9BACT</name>
<evidence type="ECO:0000256" key="7">
    <source>
        <dbReference type="ARBA" id="ARBA00022741"/>
    </source>
</evidence>
<dbReference type="CDD" id="cd01556">
    <property type="entry name" value="EPSP_synthase"/>
    <property type="match status" value="1"/>
</dbReference>
<dbReference type="InterPro" id="IPR023193">
    <property type="entry name" value="EPSP_synthase_CS"/>
</dbReference>
<dbReference type="HAMAP" id="MF_00210">
    <property type="entry name" value="EPSP_synth"/>
    <property type="match status" value="1"/>
</dbReference>
<dbReference type="RefSeq" id="WP_178930886.1">
    <property type="nucleotide sequence ID" value="NZ_JACBAZ010000001.1"/>
</dbReference>
<keyword evidence="6 14" id="KW-0808">Transferase</keyword>
<keyword evidence="4 14" id="KW-0963">Cytoplasm</keyword>
<dbReference type="GO" id="GO:0009423">
    <property type="term" value="P:chorismate biosynthetic process"/>
    <property type="evidence" value="ECO:0007669"/>
    <property type="project" value="UniProtKB-UniRule"/>
</dbReference>
<feature type="binding site" evidence="14">
    <location>
        <position position="178"/>
    </location>
    <ligand>
        <name>phosphoenolpyruvate</name>
        <dbReference type="ChEBI" id="CHEBI:58702"/>
    </ligand>
</feature>
<evidence type="ECO:0000259" key="16">
    <source>
        <dbReference type="Pfam" id="PF00275"/>
    </source>
</evidence>
<dbReference type="PANTHER" id="PTHR21090:SF5">
    <property type="entry name" value="PENTAFUNCTIONAL AROM POLYPEPTIDE"/>
    <property type="match status" value="1"/>
</dbReference>
<evidence type="ECO:0000256" key="2">
    <source>
        <dbReference type="ARBA" id="ARBA00009427"/>
    </source>
</evidence>
<dbReference type="InterPro" id="IPR036968">
    <property type="entry name" value="Enolpyruvate_Tfrase_sf"/>
</dbReference>
<evidence type="ECO:0000313" key="18">
    <source>
        <dbReference type="EMBL" id="NWK54351.1"/>
    </source>
</evidence>
<dbReference type="Pfam" id="PF00275">
    <property type="entry name" value="EPSP_synthase"/>
    <property type="match status" value="1"/>
</dbReference>
<evidence type="ECO:0000256" key="1">
    <source>
        <dbReference type="ARBA" id="ARBA00004811"/>
    </source>
</evidence>
<evidence type="ECO:0000256" key="3">
    <source>
        <dbReference type="ARBA" id="ARBA00009948"/>
    </source>
</evidence>
<comment type="catalytic activity">
    <reaction evidence="13 15">
        <text>CMP + ATP = CDP + ADP</text>
        <dbReference type="Rhea" id="RHEA:11600"/>
        <dbReference type="ChEBI" id="CHEBI:30616"/>
        <dbReference type="ChEBI" id="CHEBI:58069"/>
        <dbReference type="ChEBI" id="CHEBI:60377"/>
        <dbReference type="ChEBI" id="CHEBI:456216"/>
        <dbReference type="EC" id="2.7.4.25"/>
    </reaction>
</comment>
<dbReference type="UniPathway" id="UPA00053">
    <property type="reaction ID" value="UER00089"/>
</dbReference>
<comment type="catalytic activity">
    <reaction evidence="12 15">
        <text>dCMP + ATP = dCDP + ADP</text>
        <dbReference type="Rhea" id="RHEA:25094"/>
        <dbReference type="ChEBI" id="CHEBI:30616"/>
        <dbReference type="ChEBI" id="CHEBI:57566"/>
        <dbReference type="ChEBI" id="CHEBI:58593"/>
        <dbReference type="ChEBI" id="CHEBI:456216"/>
        <dbReference type="EC" id="2.7.4.25"/>
    </reaction>
</comment>
<feature type="domain" description="Cytidylate kinase" evidence="17">
    <location>
        <begin position="444"/>
        <end position="646"/>
    </location>
</feature>
<dbReference type="InterPro" id="IPR006264">
    <property type="entry name" value="EPSP_synthase"/>
</dbReference>
<feature type="active site" description="Proton acceptor" evidence="14">
    <location>
        <position position="324"/>
    </location>
</feature>
<feature type="binding site" evidence="14">
    <location>
        <position position="100"/>
    </location>
    <ligand>
        <name>phosphoenolpyruvate</name>
        <dbReference type="ChEBI" id="CHEBI:58702"/>
    </ligand>
</feature>
<feature type="binding site" evidence="14">
    <location>
        <position position="176"/>
    </location>
    <ligand>
        <name>3-phosphoshikimate</name>
        <dbReference type="ChEBI" id="CHEBI:145989"/>
    </ligand>
</feature>
<comment type="subunit">
    <text evidence="14">Monomer.</text>
</comment>
<evidence type="ECO:0000256" key="10">
    <source>
        <dbReference type="ARBA" id="ARBA00023141"/>
    </source>
</evidence>
<keyword evidence="9 15" id="KW-0067">ATP-binding</keyword>
<feature type="binding site" evidence="14">
    <location>
        <position position="397"/>
    </location>
    <ligand>
        <name>phosphoenolpyruvate</name>
        <dbReference type="ChEBI" id="CHEBI:58702"/>
    </ligand>
</feature>
<dbReference type="GO" id="GO:0005524">
    <property type="term" value="F:ATP binding"/>
    <property type="evidence" value="ECO:0007669"/>
    <property type="project" value="UniProtKB-UniRule"/>
</dbReference>
<dbReference type="GO" id="GO:0008652">
    <property type="term" value="P:amino acid biosynthetic process"/>
    <property type="evidence" value="ECO:0007669"/>
    <property type="project" value="UniProtKB-KW"/>
</dbReference>
<keyword evidence="7 15" id="KW-0547">Nucleotide-binding</keyword>
<dbReference type="Gene3D" id="3.65.10.10">
    <property type="entry name" value="Enolpyruvate transferase domain"/>
    <property type="match status" value="2"/>
</dbReference>
<keyword evidence="19" id="KW-1185">Reference proteome</keyword>
<proteinExistence type="inferred from homology"/>
<dbReference type="EMBL" id="JACBAZ010000001">
    <property type="protein sequence ID" value="NWK54351.1"/>
    <property type="molecule type" value="Genomic_DNA"/>
</dbReference>
<dbReference type="GO" id="GO:0005737">
    <property type="term" value="C:cytoplasm"/>
    <property type="evidence" value="ECO:0007669"/>
    <property type="project" value="UniProtKB-SubCell"/>
</dbReference>
<evidence type="ECO:0000256" key="6">
    <source>
        <dbReference type="ARBA" id="ARBA00022679"/>
    </source>
</evidence>
<evidence type="ECO:0000256" key="4">
    <source>
        <dbReference type="ARBA" id="ARBA00022490"/>
    </source>
</evidence>
<comment type="similarity">
    <text evidence="3 14">Belongs to the EPSP synthase family.</text>
</comment>
<comment type="caution">
    <text evidence="18">The sequence shown here is derived from an EMBL/GenBank/DDBJ whole genome shotgun (WGS) entry which is preliminary data.</text>
</comment>
<dbReference type="InterPro" id="IPR003136">
    <property type="entry name" value="Cytidylate_kin"/>
</dbReference>
<dbReference type="PROSITE" id="PS00885">
    <property type="entry name" value="EPSP_SYNTHASE_2"/>
    <property type="match status" value="1"/>
</dbReference>
<dbReference type="NCBIfam" id="TIGR00017">
    <property type="entry name" value="cmk"/>
    <property type="match status" value="1"/>
</dbReference>
<evidence type="ECO:0000313" key="19">
    <source>
        <dbReference type="Proteomes" id="UP000557872"/>
    </source>
</evidence>
<dbReference type="PANTHER" id="PTHR21090">
    <property type="entry name" value="AROM/DEHYDROQUINATE SYNTHASE"/>
    <property type="match status" value="1"/>
</dbReference>
<comment type="pathway">
    <text evidence="1 14">Metabolic intermediate biosynthesis; chorismate biosynthesis; chorismate from D-erythrose 4-phosphate and phosphoenolpyruvate: step 6/7.</text>
</comment>
<dbReference type="HAMAP" id="MF_00238">
    <property type="entry name" value="Cytidyl_kinase_type1"/>
    <property type="match status" value="1"/>
</dbReference>
<evidence type="ECO:0000256" key="8">
    <source>
        <dbReference type="ARBA" id="ARBA00022777"/>
    </source>
</evidence>
<comment type="caution">
    <text evidence="14">Lacks conserved residue(s) required for the propagation of feature annotation.</text>
</comment>
<feature type="binding site" evidence="14">
    <location>
        <position position="324"/>
    </location>
    <ligand>
        <name>3-phosphoshikimate</name>
        <dbReference type="ChEBI" id="CHEBI:145989"/>
    </ligand>
</feature>
<comment type="similarity">
    <text evidence="2 15">Belongs to the cytidylate kinase family. Type 1 subfamily.</text>
</comment>
<organism evidence="18 19">
    <name type="scientific">Oceaniferula marina</name>
    <dbReference type="NCBI Taxonomy" id="2748318"/>
    <lineage>
        <taxon>Bacteria</taxon>
        <taxon>Pseudomonadati</taxon>
        <taxon>Verrucomicrobiota</taxon>
        <taxon>Verrucomicrobiia</taxon>
        <taxon>Verrucomicrobiales</taxon>
        <taxon>Verrucomicrobiaceae</taxon>
        <taxon>Oceaniferula</taxon>
    </lineage>
</organism>
<feature type="binding site" evidence="14">
    <location>
        <position position="178"/>
    </location>
    <ligand>
        <name>3-phosphoshikimate</name>
        <dbReference type="ChEBI" id="CHEBI:145989"/>
    </ligand>
</feature>
<feature type="binding site" evidence="15">
    <location>
        <begin position="448"/>
        <end position="456"/>
    </location>
    <ligand>
        <name>ATP</name>
        <dbReference type="ChEBI" id="CHEBI:30616"/>
    </ligand>
</feature>
<keyword evidence="10 14" id="KW-0057">Aromatic amino acid biosynthesis</keyword>
<dbReference type="EC" id="2.5.1.19" evidence="14"/>
<gene>
    <name evidence="14 18" type="primary">aroA</name>
    <name evidence="15" type="synonym">cmk</name>
    <name evidence="18" type="ORF">HW115_01920</name>
</gene>
<dbReference type="AlphaFoldDB" id="A0A851GF35"/>
<reference evidence="18 19" key="1">
    <citation type="submission" date="2020-07" db="EMBL/GenBank/DDBJ databases">
        <title>Roseicoccus Jingziensis gen. nov., sp. nov., isolated from coastal seawater.</title>
        <authorList>
            <person name="Feng X."/>
        </authorList>
    </citation>
    <scope>NUCLEOTIDE SEQUENCE [LARGE SCALE GENOMIC DNA]</scope>
    <source>
        <strain evidence="18 19">N1E253</strain>
    </source>
</reference>
<keyword evidence="8 15" id="KW-0418">Kinase</keyword>
<evidence type="ECO:0000256" key="13">
    <source>
        <dbReference type="ARBA" id="ARBA00048478"/>
    </source>
</evidence>
<evidence type="ECO:0000256" key="5">
    <source>
        <dbReference type="ARBA" id="ARBA00022605"/>
    </source>
</evidence>
<comment type="function">
    <text evidence="14">Catalyzes the transfer of the enolpyruvyl moiety of phosphoenolpyruvate (PEP) to the 5-hydroxyl of shikimate-3-phosphate (S3P) to produce enolpyruvyl shikimate-3-phosphate and inorganic phosphate.</text>
</comment>
<dbReference type="GO" id="GO:0006220">
    <property type="term" value="P:pyrimidine nucleotide metabolic process"/>
    <property type="evidence" value="ECO:0007669"/>
    <property type="project" value="UniProtKB-UniRule"/>
</dbReference>
<feature type="domain" description="Enolpyruvate transferase" evidence="16">
    <location>
        <begin position="6"/>
        <end position="432"/>
    </location>
</feature>
<comment type="catalytic activity">
    <reaction evidence="11">
        <text>3-phosphoshikimate + phosphoenolpyruvate = 5-O-(1-carboxyvinyl)-3-phosphoshikimate + phosphate</text>
        <dbReference type="Rhea" id="RHEA:21256"/>
        <dbReference type="ChEBI" id="CHEBI:43474"/>
        <dbReference type="ChEBI" id="CHEBI:57701"/>
        <dbReference type="ChEBI" id="CHEBI:58702"/>
        <dbReference type="ChEBI" id="CHEBI:145989"/>
        <dbReference type="EC" id="2.5.1.19"/>
    </reaction>
    <physiologicalReaction direction="left-to-right" evidence="11">
        <dbReference type="Rhea" id="RHEA:21257"/>
    </physiologicalReaction>
</comment>
<dbReference type="InterPro" id="IPR013792">
    <property type="entry name" value="RNA3'P_cycl/enolpyr_Trfase_a/b"/>
</dbReference>
<dbReference type="SUPFAM" id="SSF55205">
    <property type="entry name" value="EPT/RTPC-like"/>
    <property type="match status" value="1"/>
</dbReference>
<dbReference type="InterPro" id="IPR011994">
    <property type="entry name" value="Cytidylate_kinase_dom"/>
</dbReference>
<evidence type="ECO:0000259" key="17">
    <source>
        <dbReference type="Pfam" id="PF02224"/>
    </source>
</evidence>
<feature type="binding site" evidence="14">
    <location>
        <position position="355"/>
    </location>
    <ligand>
        <name>phosphoenolpyruvate</name>
        <dbReference type="ChEBI" id="CHEBI:58702"/>
    </ligand>
</feature>
<dbReference type="NCBIfam" id="TIGR01356">
    <property type="entry name" value="aroA"/>
    <property type="match status" value="1"/>
</dbReference>
<dbReference type="InterPro" id="IPR027417">
    <property type="entry name" value="P-loop_NTPase"/>
</dbReference>
<dbReference type="PROSITE" id="PS00104">
    <property type="entry name" value="EPSP_SYNTHASE_1"/>
    <property type="match status" value="1"/>
</dbReference>
<protein>
    <recommendedName>
        <fullName evidence="14 15">Multifunctional fusion protein</fullName>
    </recommendedName>
    <domain>
        <recommendedName>
            <fullName evidence="14">3-phosphoshikimate 1-carboxyvinyltransferase</fullName>
            <ecNumber evidence="14">2.5.1.19</ecNumber>
        </recommendedName>
        <alternativeName>
            <fullName evidence="14">5-enolpyruvylshikimate-3-phosphate synthase</fullName>
            <shortName evidence="14">EPSP synthase</shortName>
            <shortName evidence="14">EPSPS</shortName>
        </alternativeName>
    </domain>
    <domain>
        <recommendedName>
            <fullName evidence="15">Cytidylate kinase</fullName>
            <shortName evidence="15">CK</shortName>
            <ecNumber evidence="15">2.7.4.25</ecNumber>
        </recommendedName>
        <alternativeName>
            <fullName evidence="15">Cytidine monophosphate kinase</fullName>
            <shortName evidence="15">CMP kinase</shortName>
        </alternativeName>
    </domain>
</protein>
<feature type="binding site" evidence="14">
    <location>
        <position position="27"/>
    </location>
    <ligand>
        <name>3-phosphoshikimate</name>
        <dbReference type="ChEBI" id="CHEBI:145989"/>
    </ligand>
</feature>
<dbReference type="Pfam" id="PF02224">
    <property type="entry name" value="Cytidylate_kin"/>
    <property type="match status" value="1"/>
</dbReference>
<feature type="binding site" evidence="14">
    <location>
        <position position="351"/>
    </location>
    <ligand>
        <name>3-phosphoshikimate</name>
        <dbReference type="ChEBI" id="CHEBI:145989"/>
    </ligand>
</feature>
<keyword evidence="5 14" id="KW-0028">Amino-acid biosynthesis</keyword>
<dbReference type="FunFam" id="3.65.10.10:FF:000006">
    <property type="entry name" value="3-phosphoshikimate 1-carboxyvinyltransferase"/>
    <property type="match status" value="1"/>
</dbReference>
<dbReference type="EC" id="2.7.4.25" evidence="15"/>
<evidence type="ECO:0000256" key="12">
    <source>
        <dbReference type="ARBA" id="ARBA00047615"/>
    </source>
</evidence>
<dbReference type="InterPro" id="IPR001986">
    <property type="entry name" value="Enolpyruvate_Tfrase_dom"/>
</dbReference>
<feature type="binding site" evidence="14">
    <location>
        <position position="23"/>
    </location>
    <ligand>
        <name>3-phosphoshikimate</name>
        <dbReference type="ChEBI" id="CHEBI:145989"/>
    </ligand>
</feature>
<feature type="binding site" evidence="14">
    <location>
        <position position="128"/>
    </location>
    <ligand>
        <name>phosphoenolpyruvate</name>
        <dbReference type="ChEBI" id="CHEBI:58702"/>
    </ligand>
</feature>
<evidence type="ECO:0000256" key="11">
    <source>
        <dbReference type="ARBA" id="ARBA00044633"/>
    </source>
</evidence>
<sequence length="650" mass="69831">MSSIKVTPIKSLNAVIEVPGDKSISHRAAIMAGLADGVTQIDNYLPSEDCLCTLEAMASLGVQYEVLERLEGYGPTSLRIYGQAMQLNAPDVEIDCGNSGTGMRLLAGVLAAQPFQSTLTGDESLQSRPMGRIMTPLSMMGARIEAAGEKEGCAPMILGGSAERLQAIHYDMPMASAQVKSAVLLAGLFAEYETSVRQPAETRDHTERIFDHFQIDSTIDGHRIAVHGGQIPMANDLYIPGDISSAAFWLVAAAAMPGAELKIKKVGLNPTRKAVVDVLIRMGADIRVDMISEDSGEPYGDLTVIGGTLQGTEILPEEVPNLIDEIPVLAVAGALAEGRMVIRNASELRVKESDRISTVVTNLRAMGAEVEEFDDGMEITGGRPLHAAELESYDDHRIAMSFIIAGLFAEGETVVHNTDFINTSYPGFQHDLEKVMNPKPHFAIAIDGPAASGKSTVARRLAEKLGLIMINTGAMYRAIAWASIQHGIDASDTEGVIAMLDRIDLRCGVRDRGSIILVDGVDAGDALREDAVNSRVSAIAAIPEVRRLLVEKQRDYLELGSLVMEGRDIGSVVFPDTPYKLYVDASEEVRLARRSAEGLADVVSQRDKEDSSRKTSPLVVAEGATVIDSSEMTIEEVVDEAMSILKSKGL</sequence>
<evidence type="ECO:0000256" key="9">
    <source>
        <dbReference type="ARBA" id="ARBA00022840"/>
    </source>
</evidence>
<accession>A0A851GF35</accession>
<comment type="subcellular location">
    <subcellularLocation>
        <location evidence="14">Cytoplasm</location>
    </subcellularLocation>
</comment>